<proteinExistence type="inferred from homology"/>
<comment type="catalytic activity">
    <reaction evidence="10">
        <text>ITP + H2O = IDP + phosphate + H(+)</text>
        <dbReference type="Rhea" id="RHEA:28330"/>
        <dbReference type="ChEBI" id="CHEBI:15377"/>
        <dbReference type="ChEBI" id="CHEBI:15378"/>
        <dbReference type="ChEBI" id="CHEBI:43474"/>
        <dbReference type="ChEBI" id="CHEBI:58280"/>
        <dbReference type="ChEBI" id="CHEBI:61402"/>
        <dbReference type="EC" id="3.6.1.73"/>
    </reaction>
</comment>
<dbReference type="InterPro" id="IPR050299">
    <property type="entry name" value="YjjX_NTPase"/>
</dbReference>
<keyword evidence="15" id="KW-1185">Reference proteome</keyword>
<evidence type="ECO:0000313" key="14">
    <source>
        <dbReference type="EMBL" id="NYH89685.1"/>
    </source>
</evidence>
<dbReference type="Gene3D" id="3.90.950.10">
    <property type="match status" value="1"/>
</dbReference>
<evidence type="ECO:0000259" key="13">
    <source>
        <dbReference type="Pfam" id="PF01931"/>
    </source>
</evidence>
<organism evidence="14 15">
    <name type="scientific">Actinopolymorpha rutila</name>
    <dbReference type="NCBI Taxonomy" id="446787"/>
    <lineage>
        <taxon>Bacteria</taxon>
        <taxon>Bacillati</taxon>
        <taxon>Actinomycetota</taxon>
        <taxon>Actinomycetes</taxon>
        <taxon>Propionibacteriales</taxon>
        <taxon>Actinopolymorphaceae</taxon>
        <taxon>Actinopolymorpha</taxon>
    </lineage>
</organism>
<keyword evidence="5" id="KW-0378">Hydrolase</keyword>
<dbReference type="GO" id="GO:0000166">
    <property type="term" value="F:nucleotide binding"/>
    <property type="evidence" value="ECO:0007669"/>
    <property type="project" value="UniProtKB-KW"/>
</dbReference>
<comment type="catalytic activity">
    <reaction evidence="11">
        <text>XTP + H2O = XDP + phosphate + H(+)</text>
        <dbReference type="Rhea" id="RHEA:28406"/>
        <dbReference type="ChEBI" id="CHEBI:15377"/>
        <dbReference type="ChEBI" id="CHEBI:15378"/>
        <dbReference type="ChEBI" id="CHEBI:43474"/>
        <dbReference type="ChEBI" id="CHEBI:59884"/>
        <dbReference type="ChEBI" id="CHEBI:61314"/>
        <dbReference type="EC" id="3.6.1.73"/>
    </reaction>
</comment>
<name>A0A852ZBX2_9ACTN</name>
<keyword evidence="3" id="KW-0479">Metal-binding</keyword>
<comment type="caution">
    <text evidence="14">The sequence shown here is derived from an EMBL/GenBank/DDBJ whole genome shotgun (WGS) entry which is preliminary data.</text>
</comment>
<dbReference type="GO" id="GO:0103023">
    <property type="term" value="F:ITPase activity"/>
    <property type="evidence" value="ECO:0007669"/>
    <property type="project" value="UniProtKB-EC"/>
</dbReference>
<dbReference type="InterPro" id="IPR029001">
    <property type="entry name" value="ITPase-like_fam"/>
</dbReference>
<evidence type="ECO:0000256" key="6">
    <source>
        <dbReference type="ARBA" id="ARBA00022842"/>
    </source>
</evidence>
<comment type="cofactor">
    <cofactor evidence="2">
        <name>Mg(2+)</name>
        <dbReference type="ChEBI" id="CHEBI:18420"/>
    </cofactor>
</comment>
<keyword evidence="4" id="KW-0547">Nucleotide-binding</keyword>
<evidence type="ECO:0000256" key="11">
    <source>
        <dbReference type="ARBA" id="ARBA00048781"/>
    </source>
</evidence>
<evidence type="ECO:0000256" key="7">
    <source>
        <dbReference type="ARBA" id="ARBA00023080"/>
    </source>
</evidence>
<dbReference type="PANTHER" id="PTHR34699:SF2">
    <property type="entry name" value="NON-CANONICAL PURINE NTP PHOSPHATASE_PRRC1 DOMAIN-CONTAINING PROTEIN"/>
    <property type="match status" value="1"/>
</dbReference>
<accession>A0A852ZBX2</accession>
<sequence>MSMCVVIASGNPVKRRATLEAVKVALGQDEVDSVTVDVASGVAHQPVGDEETLRGARNRAEAARQERPDASLWVGVEGGVIERDGALDCMAWIVVLGRREPDGPVIRGESRTATFTLPAEIADRVRAGVELGAATDEVLGGIDTKSTTGTVGPLTGGVIDRVAFYAHALVLAMVPFRNVELTFPSAEPVLDGRPE</sequence>
<dbReference type="AlphaFoldDB" id="A0A852ZBX2"/>
<protein>
    <recommendedName>
        <fullName evidence="9">inosine/xanthosine triphosphatase</fullName>
        <ecNumber evidence="9">3.6.1.73</ecNumber>
    </recommendedName>
</protein>
<evidence type="ECO:0000256" key="12">
    <source>
        <dbReference type="ARBA" id="ARBA00060855"/>
    </source>
</evidence>
<dbReference type="GO" id="GO:0009117">
    <property type="term" value="P:nucleotide metabolic process"/>
    <property type="evidence" value="ECO:0007669"/>
    <property type="project" value="UniProtKB-KW"/>
</dbReference>
<evidence type="ECO:0000256" key="1">
    <source>
        <dbReference type="ARBA" id="ARBA00001936"/>
    </source>
</evidence>
<dbReference type="InterPro" id="IPR026533">
    <property type="entry name" value="NTPase/PRRC1"/>
</dbReference>
<keyword evidence="6" id="KW-0460">Magnesium</keyword>
<reference evidence="14 15" key="1">
    <citation type="submission" date="2020-07" db="EMBL/GenBank/DDBJ databases">
        <title>Sequencing the genomes of 1000 actinobacteria strains.</title>
        <authorList>
            <person name="Klenk H.-P."/>
        </authorList>
    </citation>
    <scope>NUCLEOTIDE SEQUENCE [LARGE SCALE GENOMIC DNA]</scope>
    <source>
        <strain evidence="14 15">DSM 18448</strain>
    </source>
</reference>
<dbReference type="Proteomes" id="UP000579605">
    <property type="component" value="Unassembled WGS sequence"/>
</dbReference>
<feature type="domain" description="Non-canonical purine NTP phosphatase/PRRC1" evidence="13">
    <location>
        <begin position="8"/>
        <end position="176"/>
    </location>
</feature>
<evidence type="ECO:0000256" key="8">
    <source>
        <dbReference type="ARBA" id="ARBA00023211"/>
    </source>
</evidence>
<dbReference type="EMBL" id="JACBZH010000001">
    <property type="protein sequence ID" value="NYH89685.1"/>
    <property type="molecule type" value="Genomic_DNA"/>
</dbReference>
<evidence type="ECO:0000256" key="5">
    <source>
        <dbReference type="ARBA" id="ARBA00022801"/>
    </source>
</evidence>
<evidence type="ECO:0000256" key="10">
    <source>
        <dbReference type="ARBA" id="ARBA00048174"/>
    </source>
</evidence>
<evidence type="ECO:0000256" key="9">
    <source>
        <dbReference type="ARBA" id="ARBA00038901"/>
    </source>
</evidence>
<evidence type="ECO:0000256" key="3">
    <source>
        <dbReference type="ARBA" id="ARBA00022723"/>
    </source>
</evidence>
<evidence type="ECO:0000256" key="4">
    <source>
        <dbReference type="ARBA" id="ARBA00022741"/>
    </source>
</evidence>
<keyword evidence="7" id="KW-0546">Nucleotide metabolism</keyword>
<dbReference type="GO" id="GO:0046872">
    <property type="term" value="F:metal ion binding"/>
    <property type="evidence" value="ECO:0007669"/>
    <property type="project" value="UniProtKB-KW"/>
</dbReference>
<dbReference type="FunFam" id="3.90.950.10:FF:000002">
    <property type="entry name" value="Inosine/xanthosine triphosphatase"/>
    <property type="match status" value="1"/>
</dbReference>
<dbReference type="GO" id="GO:0006772">
    <property type="term" value="P:thiamine metabolic process"/>
    <property type="evidence" value="ECO:0007669"/>
    <property type="project" value="TreeGrafter"/>
</dbReference>
<dbReference type="PANTHER" id="PTHR34699">
    <property type="match status" value="1"/>
</dbReference>
<comment type="cofactor">
    <cofactor evidence="1">
        <name>Mn(2+)</name>
        <dbReference type="ChEBI" id="CHEBI:29035"/>
    </cofactor>
</comment>
<evidence type="ECO:0000256" key="2">
    <source>
        <dbReference type="ARBA" id="ARBA00001946"/>
    </source>
</evidence>
<comment type="similarity">
    <text evidence="12">Belongs to the YjjX NTPase family.</text>
</comment>
<gene>
    <name evidence="14" type="ORF">F4554_002323</name>
</gene>
<keyword evidence="8" id="KW-0464">Manganese</keyword>
<dbReference type="SUPFAM" id="SSF52972">
    <property type="entry name" value="ITPase-like"/>
    <property type="match status" value="1"/>
</dbReference>
<dbReference type="Pfam" id="PF01931">
    <property type="entry name" value="NTPase_I-T"/>
    <property type="match status" value="1"/>
</dbReference>
<dbReference type="EC" id="3.6.1.73" evidence="9"/>
<evidence type="ECO:0000313" key="15">
    <source>
        <dbReference type="Proteomes" id="UP000579605"/>
    </source>
</evidence>